<feature type="region of interest" description="Disordered" evidence="1">
    <location>
        <begin position="165"/>
        <end position="186"/>
    </location>
</feature>
<accession>A0ABD5PV31</accession>
<dbReference type="AlphaFoldDB" id="A0ABD5PV31"/>
<evidence type="ECO:0000313" key="3">
    <source>
        <dbReference type="EMBL" id="MFC4544476.1"/>
    </source>
</evidence>
<comment type="caution">
    <text evidence="3">The sequence shown here is derived from an EMBL/GenBank/DDBJ whole genome shotgun (WGS) entry which is preliminary data.</text>
</comment>
<dbReference type="Proteomes" id="UP001595898">
    <property type="component" value="Unassembled WGS sequence"/>
</dbReference>
<evidence type="ECO:0000256" key="1">
    <source>
        <dbReference type="SAM" id="MobiDB-lite"/>
    </source>
</evidence>
<evidence type="ECO:0000256" key="2">
    <source>
        <dbReference type="SAM" id="Phobius"/>
    </source>
</evidence>
<keyword evidence="2" id="KW-1133">Transmembrane helix</keyword>
<gene>
    <name evidence="3" type="ORF">ACFO5R_21325</name>
</gene>
<reference evidence="3 4" key="1">
    <citation type="journal article" date="2019" name="Int. J. Syst. Evol. Microbiol.">
        <title>The Global Catalogue of Microorganisms (GCM) 10K type strain sequencing project: providing services to taxonomists for standard genome sequencing and annotation.</title>
        <authorList>
            <consortium name="The Broad Institute Genomics Platform"/>
            <consortium name="The Broad Institute Genome Sequencing Center for Infectious Disease"/>
            <person name="Wu L."/>
            <person name="Ma J."/>
        </authorList>
    </citation>
    <scope>NUCLEOTIDE SEQUENCE [LARGE SCALE GENOMIC DNA]</scope>
    <source>
        <strain evidence="3 4">WLHS5</strain>
    </source>
</reference>
<keyword evidence="2" id="KW-0812">Transmembrane</keyword>
<organism evidence="3 4">
    <name type="scientific">Halosolutus amylolyticus</name>
    <dbReference type="NCBI Taxonomy" id="2932267"/>
    <lineage>
        <taxon>Archaea</taxon>
        <taxon>Methanobacteriati</taxon>
        <taxon>Methanobacteriota</taxon>
        <taxon>Stenosarchaea group</taxon>
        <taxon>Halobacteria</taxon>
        <taxon>Halobacteriales</taxon>
        <taxon>Natrialbaceae</taxon>
        <taxon>Halosolutus</taxon>
    </lineage>
</organism>
<dbReference type="RefSeq" id="WP_250141207.1">
    <property type="nucleotide sequence ID" value="NZ_JALIQP010000003.1"/>
</dbReference>
<protein>
    <submittedName>
        <fullName evidence="3">Uncharacterized protein</fullName>
    </submittedName>
</protein>
<dbReference type="InterPro" id="IPR058927">
    <property type="entry name" value="OB_2TM"/>
</dbReference>
<keyword evidence="2" id="KW-0472">Membrane</keyword>
<keyword evidence="4" id="KW-1185">Reference proteome</keyword>
<name>A0ABD5PV31_9EURY</name>
<proteinExistence type="predicted"/>
<dbReference type="Pfam" id="PF26045">
    <property type="entry name" value="OB_2TM_halo"/>
    <property type="match status" value="1"/>
</dbReference>
<feature type="compositionally biased region" description="Basic and acidic residues" evidence="1">
    <location>
        <begin position="175"/>
        <end position="186"/>
    </location>
</feature>
<evidence type="ECO:0000313" key="4">
    <source>
        <dbReference type="Proteomes" id="UP001595898"/>
    </source>
</evidence>
<feature type="transmembrane region" description="Helical" evidence="2">
    <location>
        <begin position="12"/>
        <end position="31"/>
    </location>
</feature>
<dbReference type="EMBL" id="JBHSFA010000011">
    <property type="protein sequence ID" value="MFC4544476.1"/>
    <property type="molecule type" value="Genomic_DNA"/>
</dbReference>
<sequence>MHPRLTGHRGRVLAAVVLGTLLVGALLWAGATPGDPMTSEYPDEVEVTPTPEAYVGEQVVLGGFVVDTDPVVIATRASGYGRFTLVGANDRLQNADGPLAEGDRVTAFGTLEDDSTLVVERTTTRASSETRYMLVVSLVGGLWVASRCLRDWRFDRGTLAFVPRGESAAPQASRESARGDGGERRA</sequence>